<dbReference type="InterPro" id="IPR036661">
    <property type="entry name" value="Luciferase-like_sf"/>
</dbReference>
<dbReference type="Pfam" id="PF00296">
    <property type="entry name" value="Bac_luciferase"/>
    <property type="match status" value="1"/>
</dbReference>
<comment type="caution">
    <text evidence="6">The sequence shown here is derived from an EMBL/GenBank/DDBJ whole genome shotgun (WGS) entry which is preliminary data.</text>
</comment>
<keyword evidence="2" id="KW-0288">FMN</keyword>
<evidence type="ECO:0000259" key="5">
    <source>
        <dbReference type="Pfam" id="PF00296"/>
    </source>
</evidence>
<feature type="domain" description="Luciferase-like" evidence="5">
    <location>
        <begin position="14"/>
        <end position="235"/>
    </location>
</feature>
<evidence type="ECO:0000313" key="6">
    <source>
        <dbReference type="EMBL" id="PDH36759.1"/>
    </source>
</evidence>
<dbReference type="SUPFAM" id="SSF51679">
    <property type="entry name" value="Bacterial luciferase-like"/>
    <property type="match status" value="1"/>
</dbReference>
<proteinExistence type="predicted"/>
<dbReference type="InterPro" id="IPR019921">
    <property type="entry name" value="Lucif-like_OxRdtase_Rv2161c"/>
</dbReference>
<dbReference type="InterPro" id="IPR050172">
    <property type="entry name" value="SsuD_RutA_monooxygenase"/>
</dbReference>
<evidence type="ECO:0000313" key="7">
    <source>
        <dbReference type="Proteomes" id="UP000219327"/>
    </source>
</evidence>
<dbReference type="NCBIfam" id="TIGR03619">
    <property type="entry name" value="F420_Rv2161c"/>
    <property type="match status" value="1"/>
</dbReference>
<dbReference type="GO" id="GO:0046306">
    <property type="term" value="P:alkanesulfonate catabolic process"/>
    <property type="evidence" value="ECO:0007669"/>
    <property type="project" value="TreeGrafter"/>
</dbReference>
<evidence type="ECO:0000256" key="1">
    <source>
        <dbReference type="ARBA" id="ARBA00022630"/>
    </source>
</evidence>
<keyword evidence="3" id="KW-0560">Oxidoreductase</keyword>
<keyword evidence="1" id="KW-0285">Flavoprotein</keyword>
<protein>
    <submittedName>
        <fullName evidence="6">LLM class F420-dependent oxidoreductase</fullName>
    </submittedName>
</protein>
<dbReference type="AlphaFoldDB" id="A0A2A5WJU5"/>
<dbReference type="Proteomes" id="UP000219327">
    <property type="component" value="Unassembled WGS sequence"/>
</dbReference>
<dbReference type="EMBL" id="NTKD01000061">
    <property type="protein sequence ID" value="PDH36759.1"/>
    <property type="molecule type" value="Genomic_DNA"/>
</dbReference>
<gene>
    <name evidence="6" type="ORF">CNE99_09205</name>
</gene>
<dbReference type="GO" id="GO:0008726">
    <property type="term" value="F:alkanesulfonate monooxygenase activity"/>
    <property type="evidence" value="ECO:0007669"/>
    <property type="project" value="TreeGrafter"/>
</dbReference>
<evidence type="ECO:0000256" key="2">
    <source>
        <dbReference type="ARBA" id="ARBA00022643"/>
    </source>
</evidence>
<evidence type="ECO:0000256" key="4">
    <source>
        <dbReference type="ARBA" id="ARBA00023033"/>
    </source>
</evidence>
<reference evidence="6 7" key="1">
    <citation type="submission" date="2017-08" db="EMBL/GenBank/DDBJ databases">
        <title>Fine stratification of microbial communities through a metagenomic profile of the photic zone.</title>
        <authorList>
            <person name="Haro-Moreno J.M."/>
            <person name="Lopez-Perez M."/>
            <person name="De La Torre J."/>
            <person name="Picazo A."/>
            <person name="Camacho A."/>
            <person name="Rodriguez-Valera F."/>
        </authorList>
    </citation>
    <scope>NUCLEOTIDE SEQUENCE [LARGE SCALE GENOMIC DNA]</scope>
    <source>
        <strain evidence="6">MED-G24</strain>
    </source>
</reference>
<dbReference type="PANTHER" id="PTHR42847">
    <property type="entry name" value="ALKANESULFONATE MONOOXYGENASE"/>
    <property type="match status" value="1"/>
</dbReference>
<accession>A0A2A5WJU5</accession>
<keyword evidence="4" id="KW-0503">Monooxygenase</keyword>
<dbReference type="Gene3D" id="3.20.20.30">
    <property type="entry name" value="Luciferase-like domain"/>
    <property type="match status" value="1"/>
</dbReference>
<name>A0A2A5WJU5_9GAMM</name>
<organism evidence="6 7">
    <name type="scientific">OM182 bacterium MED-G24</name>
    <dbReference type="NCBI Taxonomy" id="1986255"/>
    <lineage>
        <taxon>Bacteria</taxon>
        <taxon>Pseudomonadati</taxon>
        <taxon>Pseudomonadota</taxon>
        <taxon>Gammaproteobacteria</taxon>
        <taxon>OMG group</taxon>
        <taxon>OM182 clade</taxon>
    </lineage>
</organism>
<dbReference type="InterPro" id="IPR011251">
    <property type="entry name" value="Luciferase-like_dom"/>
</dbReference>
<sequence length="304" mass="33388">MKYAVEFPSVSYRDGPESVLRLAKALEDLGYDQLDMFDHVVMGYPTDSRPAPRYPPQMPIMEALMMLSFVAAGTRRIGLGTEVLVLPQRNPTLVAKQVATLAILSGGRVRLGVGVGWQQSEFEALGEDFHTRGRRCDEAIDLLRAYWRDDVVSAAPPEYQHYAFDSIAMEPKPPGIPIWLGGTADAALRRCGEKGDGWLGTAAANILQAIEIRDRVRDYASQAGRDPDTLGFQMMLASPPQKNSDKGFFADDTQVLAAAGSIAEAGFDWMTLNMTAMFQAGARTESSMINRLEALITLLRREIG</sequence>
<dbReference type="PANTHER" id="PTHR42847:SF4">
    <property type="entry name" value="ALKANESULFONATE MONOOXYGENASE-RELATED"/>
    <property type="match status" value="1"/>
</dbReference>
<evidence type="ECO:0000256" key="3">
    <source>
        <dbReference type="ARBA" id="ARBA00023002"/>
    </source>
</evidence>